<dbReference type="InterPro" id="IPR012944">
    <property type="entry name" value="SusD_RagB_dom"/>
</dbReference>
<evidence type="ECO:0000256" key="2">
    <source>
        <dbReference type="ARBA" id="ARBA00006275"/>
    </source>
</evidence>
<evidence type="ECO:0000259" key="7">
    <source>
        <dbReference type="Pfam" id="PF14322"/>
    </source>
</evidence>
<dbReference type="eggNOG" id="COG0457">
    <property type="taxonomic scope" value="Bacteria"/>
</dbReference>
<comment type="similarity">
    <text evidence="2">Belongs to the SusD family.</text>
</comment>
<protein>
    <submittedName>
        <fullName evidence="8">SusD family protein</fullName>
    </submittedName>
</protein>
<reference evidence="8 9" key="2">
    <citation type="submission" date="2008-08" db="EMBL/GenBank/DDBJ databases">
        <authorList>
            <person name="Fulton L."/>
            <person name="Clifton S."/>
            <person name="Fulton B."/>
            <person name="Xu J."/>
            <person name="Minx P."/>
            <person name="Pepin K.H."/>
            <person name="Johnson M."/>
            <person name="Thiruvilangam P."/>
            <person name="Bhonagiri V."/>
            <person name="Nash W.E."/>
            <person name="Mardis E.R."/>
            <person name="Wilson R.K."/>
        </authorList>
    </citation>
    <scope>NUCLEOTIDE SEQUENCE [LARGE SCALE GENOMIC DNA]</scope>
    <source>
        <strain evidence="9">DSM 17135 / JCM 12973 / M2</strain>
    </source>
</reference>
<dbReference type="HOGENOM" id="CLU_015553_0_1_10"/>
<dbReference type="EMBL" id="ABQC02000019">
    <property type="protein sequence ID" value="EDY95936.1"/>
    <property type="molecule type" value="Genomic_DNA"/>
</dbReference>
<feature type="domain" description="SusD-like N-terminal" evidence="7">
    <location>
        <begin position="99"/>
        <end position="219"/>
    </location>
</feature>
<dbReference type="Pfam" id="PF07980">
    <property type="entry name" value="SusD_RagB"/>
    <property type="match status" value="1"/>
</dbReference>
<evidence type="ECO:0000256" key="4">
    <source>
        <dbReference type="ARBA" id="ARBA00023136"/>
    </source>
</evidence>
<evidence type="ECO:0000256" key="5">
    <source>
        <dbReference type="ARBA" id="ARBA00023237"/>
    </source>
</evidence>
<gene>
    <name evidence="8" type="ORF">BACPLE_02221</name>
</gene>
<accession>B5CZQ5</accession>
<dbReference type="InterPro" id="IPR033985">
    <property type="entry name" value="SusD-like_N"/>
</dbReference>
<comment type="caution">
    <text evidence="8">The sequence shown here is derived from an EMBL/GenBank/DDBJ whole genome shotgun (WGS) entry which is preliminary data.</text>
</comment>
<dbReference type="AlphaFoldDB" id="B5CZQ5"/>
<dbReference type="PROSITE" id="PS51257">
    <property type="entry name" value="PROKAR_LIPOPROTEIN"/>
    <property type="match status" value="1"/>
</dbReference>
<dbReference type="SUPFAM" id="SSF48452">
    <property type="entry name" value="TPR-like"/>
    <property type="match status" value="1"/>
</dbReference>
<dbReference type="InterPro" id="IPR011990">
    <property type="entry name" value="TPR-like_helical_dom_sf"/>
</dbReference>
<dbReference type="GO" id="GO:0009279">
    <property type="term" value="C:cell outer membrane"/>
    <property type="evidence" value="ECO:0007669"/>
    <property type="project" value="UniProtKB-SubCell"/>
</dbReference>
<proteinExistence type="inferred from homology"/>
<evidence type="ECO:0000259" key="6">
    <source>
        <dbReference type="Pfam" id="PF07980"/>
    </source>
</evidence>
<keyword evidence="5" id="KW-0998">Cell outer membrane</keyword>
<feature type="domain" description="RagB/SusD" evidence="6">
    <location>
        <begin position="306"/>
        <end position="580"/>
    </location>
</feature>
<sequence length="581" mass="66599">MLLSKNKEMMKKITYILGLFSMLTFQSCLDMEPKTQLADTNYWQTPDHFKLFATQFYGWTVDFKQLDDSPHSDVRSDLRTGITLDVYSNGTNSIPSSDKTYTNNYNRIRQVNTLLQQAEGYAAPADIETSVGEAHFFRAYCYFDLLQVYGDVIITRTPLDIDSPEMQMARNSRDEVVDFILEDLEEAIRLLPEANEISSKDEGRLSSQAASAFLSRVALYEGTWQKFRNGGQNNDRSSALLDIAATSAHDVIESGFFELFAPEELGTEAYKYLFILENDKSNPAGITKSGNKEYIFTRRHDPTLASIGFNITQGRLGNAVYVTRKMANMYLQSNGLPINPQTWDYSKVDSEFKDRDNRMSNTLMIPGHTYWGTGGGRIDWTGSAEEIANASHKNFMPSTGTGYFPHKWCCERDGVPTGMEAYDYPIIRYAEVLLNYAEAVFERDDKISDEDLAISLNLTRKRVNPNMPDLTNAFVSANNLDMRTEIRRERTVEFYDENFRIDDLKRWKTAEEEMPMNLTGVKWRGTDYETKWSDASSKTMDAEGCIIYEQGRVWEEKHYLYPLPIDQLKLNPNLKQNPGWE</sequence>
<keyword evidence="4" id="KW-0472">Membrane</keyword>
<dbReference type="Pfam" id="PF14322">
    <property type="entry name" value="SusD-like_3"/>
    <property type="match status" value="1"/>
</dbReference>
<keyword evidence="3" id="KW-0732">Signal</keyword>
<name>B5CZQ5_PHOPM</name>
<reference evidence="8 9" key="1">
    <citation type="submission" date="2008-08" db="EMBL/GenBank/DDBJ databases">
        <title>Draft genome sequence of Bacteroides plebeius (DSM 17135).</title>
        <authorList>
            <person name="Sudarsanam P."/>
            <person name="Ley R."/>
            <person name="Guruge J."/>
            <person name="Turnbaugh P.J."/>
            <person name="Mahowald M."/>
            <person name="Liep D."/>
            <person name="Gordon J."/>
        </authorList>
    </citation>
    <scope>NUCLEOTIDE SEQUENCE [LARGE SCALE GENOMIC DNA]</scope>
    <source>
        <strain evidence="9">DSM 17135 / JCM 12973 / M2</strain>
    </source>
</reference>
<evidence type="ECO:0000313" key="8">
    <source>
        <dbReference type="EMBL" id="EDY95936.1"/>
    </source>
</evidence>
<organism evidence="8 9">
    <name type="scientific">Phocaeicola plebeius (strain DSM 17135 / JCM 12973 / CCUG 54634 / M2)</name>
    <name type="common">Bacteroides plebeius</name>
    <dbReference type="NCBI Taxonomy" id="484018"/>
    <lineage>
        <taxon>Bacteria</taxon>
        <taxon>Pseudomonadati</taxon>
        <taxon>Bacteroidota</taxon>
        <taxon>Bacteroidia</taxon>
        <taxon>Bacteroidales</taxon>
        <taxon>Bacteroidaceae</taxon>
        <taxon>Phocaeicola</taxon>
    </lineage>
</organism>
<evidence type="ECO:0000313" key="9">
    <source>
        <dbReference type="Proteomes" id="UP000003452"/>
    </source>
</evidence>
<dbReference type="Gene3D" id="1.25.40.390">
    <property type="match status" value="1"/>
</dbReference>
<evidence type="ECO:0000256" key="1">
    <source>
        <dbReference type="ARBA" id="ARBA00004442"/>
    </source>
</evidence>
<dbReference type="Proteomes" id="UP000003452">
    <property type="component" value="Unassembled WGS sequence"/>
</dbReference>
<evidence type="ECO:0000256" key="3">
    <source>
        <dbReference type="ARBA" id="ARBA00022729"/>
    </source>
</evidence>
<comment type="subcellular location">
    <subcellularLocation>
        <location evidence="1">Cell outer membrane</location>
    </subcellularLocation>
</comment>